<dbReference type="AlphaFoldDB" id="A0A0S7BE18"/>
<evidence type="ECO:0000256" key="5">
    <source>
        <dbReference type="SAM" id="Phobius"/>
    </source>
</evidence>
<comment type="subcellular location">
    <subcellularLocation>
        <location evidence="1">Endomembrane system</location>
        <topology evidence="1">Multi-pass membrane protein</topology>
    </subcellularLocation>
</comment>
<evidence type="ECO:0000313" key="7">
    <source>
        <dbReference type="Proteomes" id="UP000055060"/>
    </source>
</evidence>
<organism evidence="6">
    <name type="scientific">Longilinea arvoryzae</name>
    <dbReference type="NCBI Taxonomy" id="360412"/>
    <lineage>
        <taxon>Bacteria</taxon>
        <taxon>Bacillati</taxon>
        <taxon>Chloroflexota</taxon>
        <taxon>Anaerolineae</taxon>
        <taxon>Anaerolineales</taxon>
        <taxon>Anaerolineaceae</taxon>
        <taxon>Longilinea</taxon>
    </lineage>
</organism>
<dbReference type="Proteomes" id="UP000055060">
    <property type="component" value="Unassembled WGS sequence"/>
</dbReference>
<proteinExistence type="predicted"/>
<keyword evidence="3 5" id="KW-1133">Transmembrane helix</keyword>
<gene>
    <name evidence="6" type="ORF">LARV_00366</name>
</gene>
<name>A0A0S7BE18_9CHLR</name>
<feature type="transmembrane region" description="Helical" evidence="5">
    <location>
        <begin position="20"/>
        <end position="40"/>
    </location>
</feature>
<dbReference type="EMBL" id="DF967972">
    <property type="protein sequence ID" value="GAP12630.1"/>
    <property type="molecule type" value="Genomic_DNA"/>
</dbReference>
<keyword evidence="7" id="KW-1185">Reference proteome</keyword>
<evidence type="ECO:0008006" key="8">
    <source>
        <dbReference type="Google" id="ProtNLM"/>
    </source>
</evidence>
<dbReference type="PANTHER" id="PTHR43847:SF1">
    <property type="entry name" value="BLL3993 PROTEIN"/>
    <property type="match status" value="1"/>
</dbReference>
<dbReference type="Gene3D" id="1.20.120.1630">
    <property type="match status" value="1"/>
</dbReference>
<dbReference type="Pfam" id="PF04191">
    <property type="entry name" value="PEMT"/>
    <property type="match status" value="1"/>
</dbReference>
<evidence type="ECO:0000256" key="3">
    <source>
        <dbReference type="ARBA" id="ARBA00022989"/>
    </source>
</evidence>
<protein>
    <recommendedName>
        <fullName evidence="8">Isoprenylcysteine carboxylmethyltransferase family protein</fullName>
    </recommendedName>
</protein>
<evidence type="ECO:0000256" key="4">
    <source>
        <dbReference type="ARBA" id="ARBA00023136"/>
    </source>
</evidence>
<evidence type="ECO:0000256" key="1">
    <source>
        <dbReference type="ARBA" id="ARBA00004127"/>
    </source>
</evidence>
<evidence type="ECO:0000313" key="6">
    <source>
        <dbReference type="EMBL" id="GAP12630.1"/>
    </source>
</evidence>
<accession>A0A0S7BE18</accession>
<feature type="transmembrane region" description="Helical" evidence="5">
    <location>
        <begin position="52"/>
        <end position="75"/>
    </location>
</feature>
<feature type="transmembrane region" description="Helical" evidence="5">
    <location>
        <begin position="117"/>
        <end position="142"/>
    </location>
</feature>
<dbReference type="GO" id="GO:0012505">
    <property type="term" value="C:endomembrane system"/>
    <property type="evidence" value="ECO:0007669"/>
    <property type="project" value="UniProtKB-SubCell"/>
</dbReference>
<dbReference type="PANTHER" id="PTHR43847">
    <property type="entry name" value="BLL3993 PROTEIN"/>
    <property type="match status" value="1"/>
</dbReference>
<sequence>MNLFTRWAKREYSLGQRLLAVLPAGVLFVFLIPWMLVRLGPRLDTLLGLPQLTFGIGNLVLGGLLILLGAFFGIWSNVMEIGHARGTPLPVMPTQTLLISGPFRYCRNPMSFGALTIYLGVAVAVGSISSIAIALLLAALLITYLKRIEERELEARFGQAYLDYKAGTPFILPKIISRRH</sequence>
<dbReference type="STRING" id="360412.LARV_00366"/>
<dbReference type="InterPro" id="IPR052527">
    <property type="entry name" value="Metal_cation-efflux_comp"/>
</dbReference>
<keyword evidence="2 5" id="KW-0812">Transmembrane</keyword>
<keyword evidence="4 5" id="KW-0472">Membrane</keyword>
<reference evidence="6" key="1">
    <citation type="submission" date="2015-07" db="EMBL/GenBank/DDBJ databases">
        <title>Draft Genome Sequences of Anaerolinea thermolimosa IMO-1, Bellilinea caldifistulae GOMI-1, Leptolinea tardivitalis YMTK-2, Levilinea saccharolytica KIBI-1,Longilinea arvoryzae KOME-1, Previously Described as Members of the Anaerolineaceae (Chloroflexi).</title>
        <authorList>
            <person name="Sekiguchi Y."/>
            <person name="Ohashi A."/>
            <person name="Matsuura N."/>
            <person name="Tourlousse M.D."/>
        </authorList>
    </citation>
    <scope>NUCLEOTIDE SEQUENCE [LARGE SCALE GENOMIC DNA]</scope>
    <source>
        <strain evidence="6">KOME-1</strain>
    </source>
</reference>
<evidence type="ECO:0000256" key="2">
    <source>
        <dbReference type="ARBA" id="ARBA00022692"/>
    </source>
</evidence>
<dbReference type="InterPro" id="IPR007318">
    <property type="entry name" value="Phopholipid_MeTrfase"/>
</dbReference>
<dbReference type="RefSeq" id="WP_075072040.1">
    <property type="nucleotide sequence ID" value="NZ_DF967972.1"/>
</dbReference>